<evidence type="ECO:0008006" key="4">
    <source>
        <dbReference type="Google" id="ProtNLM"/>
    </source>
</evidence>
<organism evidence="2 3">
    <name type="scientific">Nonomuraea antimicrobica</name>
    <dbReference type="NCBI Taxonomy" id="561173"/>
    <lineage>
        <taxon>Bacteria</taxon>
        <taxon>Bacillati</taxon>
        <taxon>Actinomycetota</taxon>
        <taxon>Actinomycetes</taxon>
        <taxon>Streptosporangiales</taxon>
        <taxon>Streptosporangiaceae</taxon>
        <taxon>Nonomuraea</taxon>
    </lineage>
</organism>
<feature type="transmembrane region" description="Helical" evidence="1">
    <location>
        <begin position="45"/>
        <end position="70"/>
    </location>
</feature>
<reference evidence="3" key="1">
    <citation type="journal article" date="2019" name="Int. J. Syst. Evol. Microbiol.">
        <title>The Global Catalogue of Microorganisms (GCM) 10K type strain sequencing project: providing services to taxonomists for standard genome sequencing and annotation.</title>
        <authorList>
            <consortium name="The Broad Institute Genomics Platform"/>
            <consortium name="The Broad Institute Genome Sequencing Center for Infectious Disease"/>
            <person name="Wu L."/>
            <person name="Ma J."/>
        </authorList>
    </citation>
    <scope>NUCLEOTIDE SEQUENCE [LARGE SCALE GENOMIC DNA]</scope>
    <source>
        <strain evidence="3">JCM 16904</strain>
    </source>
</reference>
<comment type="caution">
    <text evidence="2">The sequence shown here is derived from an EMBL/GenBank/DDBJ whole genome shotgun (WGS) entry which is preliminary data.</text>
</comment>
<evidence type="ECO:0000256" key="1">
    <source>
        <dbReference type="SAM" id="Phobius"/>
    </source>
</evidence>
<accession>A0ABP7E4U3</accession>
<feature type="transmembrane region" description="Helical" evidence="1">
    <location>
        <begin position="76"/>
        <end position="97"/>
    </location>
</feature>
<keyword evidence="1" id="KW-0812">Transmembrane</keyword>
<name>A0ABP7E4U3_9ACTN</name>
<evidence type="ECO:0000313" key="3">
    <source>
        <dbReference type="Proteomes" id="UP001500902"/>
    </source>
</evidence>
<keyword evidence="3" id="KW-1185">Reference proteome</keyword>
<keyword evidence="1" id="KW-1133">Transmembrane helix</keyword>
<gene>
    <name evidence="2" type="ORF">GCM10022224_093370</name>
</gene>
<dbReference type="EMBL" id="BAAAZP010000219">
    <property type="protein sequence ID" value="GAA3713174.1"/>
    <property type="molecule type" value="Genomic_DNA"/>
</dbReference>
<proteinExistence type="predicted"/>
<dbReference type="Proteomes" id="UP001500902">
    <property type="component" value="Unassembled WGS sequence"/>
</dbReference>
<protein>
    <recommendedName>
        <fullName evidence="4">Integral membrane protein</fullName>
    </recommendedName>
</protein>
<keyword evidence="1" id="KW-0472">Membrane</keyword>
<evidence type="ECO:0000313" key="2">
    <source>
        <dbReference type="EMBL" id="GAA3713174.1"/>
    </source>
</evidence>
<sequence length="204" mass="22329">MVEPVLRIVGFELKGLAAIGQWVVRRRHGVPAGATVVTYAKEQAFMLTLMVFAMAVETVVVDLLLVALGVPDWLRYAVLVADVYGLLFGAMLAAACATRPHVVTPGELRIRYGVYFDLRVPRDRIASVRTSRVYNESHMVAIENDRLTVAVSSQTNVTIELTGPVTAVRPFGRRAEVTSIRLFADAPDVLLSALRTGDPVQPRT</sequence>